<dbReference type="Pfam" id="PF00071">
    <property type="entry name" value="Ras"/>
    <property type="match status" value="1"/>
</dbReference>
<dbReference type="SMART" id="SM00175">
    <property type="entry name" value="RAB"/>
    <property type="match status" value="1"/>
</dbReference>
<feature type="region of interest" description="Disordered" evidence="3">
    <location>
        <begin position="194"/>
        <end position="217"/>
    </location>
</feature>
<dbReference type="CDD" id="cd00154">
    <property type="entry name" value="Rab"/>
    <property type="match status" value="1"/>
</dbReference>
<dbReference type="GO" id="GO:0005525">
    <property type="term" value="F:GTP binding"/>
    <property type="evidence" value="ECO:0007669"/>
    <property type="project" value="UniProtKB-KW"/>
</dbReference>
<dbReference type="InterPro" id="IPR001806">
    <property type="entry name" value="Small_GTPase"/>
</dbReference>
<dbReference type="AlphaFoldDB" id="A0AA88GPQ3"/>
<evidence type="ECO:0000256" key="1">
    <source>
        <dbReference type="ARBA" id="ARBA00022741"/>
    </source>
</evidence>
<feature type="compositionally biased region" description="Polar residues" evidence="3">
    <location>
        <begin position="207"/>
        <end position="217"/>
    </location>
</feature>
<evidence type="ECO:0000259" key="4">
    <source>
        <dbReference type="PROSITE" id="PS50181"/>
    </source>
</evidence>
<feature type="domain" description="F-box" evidence="4">
    <location>
        <begin position="13"/>
        <end position="63"/>
    </location>
</feature>
<protein>
    <recommendedName>
        <fullName evidence="4">F-box domain-containing protein</fullName>
    </recommendedName>
</protein>
<dbReference type="FunFam" id="3.40.50.300:FF:001447">
    <property type="entry name" value="Ras-related protein Rab-1B"/>
    <property type="match status" value="1"/>
</dbReference>
<dbReference type="InterPro" id="IPR036047">
    <property type="entry name" value="F-box-like_dom_sf"/>
</dbReference>
<dbReference type="InterPro" id="IPR001810">
    <property type="entry name" value="F-box_dom"/>
</dbReference>
<dbReference type="InterPro" id="IPR027417">
    <property type="entry name" value="P-loop_NTPase"/>
</dbReference>
<feature type="compositionally biased region" description="Low complexity" evidence="3">
    <location>
        <begin position="196"/>
        <end position="206"/>
    </location>
</feature>
<dbReference type="PROSITE" id="PS51419">
    <property type="entry name" value="RAB"/>
    <property type="match status" value="1"/>
</dbReference>
<evidence type="ECO:0000313" key="5">
    <source>
        <dbReference type="EMBL" id="KAG2386056.1"/>
    </source>
</evidence>
<proteinExistence type="predicted"/>
<dbReference type="SUPFAM" id="SSF52540">
    <property type="entry name" value="P-loop containing nucleoside triphosphate hydrolases"/>
    <property type="match status" value="1"/>
</dbReference>
<dbReference type="PROSITE" id="PS50181">
    <property type="entry name" value="FBOX"/>
    <property type="match status" value="1"/>
</dbReference>
<dbReference type="Gene3D" id="3.40.50.300">
    <property type="entry name" value="P-loop containing nucleotide triphosphate hydrolases"/>
    <property type="match status" value="1"/>
</dbReference>
<dbReference type="InterPro" id="IPR050227">
    <property type="entry name" value="Rab"/>
</dbReference>
<evidence type="ECO:0000256" key="2">
    <source>
        <dbReference type="ARBA" id="ARBA00023134"/>
    </source>
</evidence>
<dbReference type="SUPFAM" id="SSF81383">
    <property type="entry name" value="F-box domain"/>
    <property type="match status" value="1"/>
</dbReference>
<organism evidence="5 6">
    <name type="scientific">Naegleria lovaniensis</name>
    <name type="common">Amoeba</name>
    <dbReference type="NCBI Taxonomy" id="51637"/>
    <lineage>
        <taxon>Eukaryota</taxon>
        <taxon>Discoba</taxon>
        <taxon>Heterolobosea</taxon>
        <taxon>Tetramitia</taxon>
        <taxon>Eutetramitia</taxon>
        <taxon>Vahlkampfiidae</taxon>
        <taxon>Naegleria</taxon>
    </lineage>
</organism>
<dbReference type="Gene3D" id="1.20.1280.50">
    <property type="match status" value="1"/>
</dbReference>
<gene>
    <name evidence="5" type="ORF">C9374_003205</name>
</gene>
<dbReference type="EMBL" id="PYSW02000017">
    <property type="protein sequence ID" value="KAG2386056.1"/>
    <property type="molecule type" value="Genomic_DNA"/>
</dbReference>
<name>A0AA88GPQ3_NAELO</name>
<keyword evidence="2" id="KW-0342">GTP-binding</keyword>
<keyword evidence="6" id="KW-1185">Reference proteome</keyword>
<sequence length="407" mass="46046">MCTIVKLVADHSENIFQKLPDELVGVIVGYLNSVELIFSAAKVCKYWRDEVVFPIVKEQYKAIITGIYDHSKQADDQFEITSMTDFYTKTHGQRFVKHMLRKCVFDYAVQLQKLIHRINNDDRVVECNPSWLDTELSILKQHFSNFSDVREGIQIHTTTTKVNISSDTVKTSNSGGGGIFKGVLDYMSSLFGGNKSTSSSTSTQTTKNPSNEKTVPKSTSYTQEFDFLFKSLLAGNYGAGKTSFLKASLQDTPSSHHADPTIGVDFGMRMFVLGNTSKIKLQMWDQCGPERFRSITSAFYRGARVIYFMIDLADQNNWLEQYVQETLKHAPDGAEIIVVGTKTDLHDKRKMLKRDLEKLAFETFNGSLYLEITNTKIEEPQTVTLYSVLLCYLLSVNKVEPSITIVK</sequence>
<evidence type="ECO:0000256" key="3">
    <source>
        <dbReference type="SAM" id="MobiDB-lite"/>
    </source>
</evidence>
<dbReference type="Pfam" id="PF00646">
    <property type="entry name" value="F-box"/>
    <property type="match status" value="1"/>
</dbReference>
<accession>A0AA88GPQ3</accession>
<keyword evidence="1" id="KW-0547">Nucleotide-binding</keyword>
<dbReference type="RefSeq" id="XP_044550049.1">
    <property type="nucleotide sequence ID" value="XM_044692708.1"/>
</dbReference>
<dbReference type="GeneID" id="68095660"/>
<comment type="caution">
    <text evidence="5">The sequence shown here is derived from an EMBL/GenBank/DDBJ whole genome shotgun (WGS) entry which is preliminary data.</text>
</comment>
<dbReference type="PANTHER" id="PTHR47977">
    <property type="entry name" value="RAS-RELATED PROTEIN RAB"/>
    <property type="match status" value="1"/>
</dbReference>
<reference evidence="5 6" key="1">
    <citation type="journal article" date="2018" name="BMC Genomics">
        <title>The genome of Naegleria lovaniensis, the basis for a comparative approach to unravel pathogenicity factors of the human pathogenic amoeba N. fowleri.</title>
        <authorList>
            <person name="Liechti N."/>
            <person name="Schurch N."/>
            <person name="Bruggmann R."/>
            <person name="Wittwer M."/>
        </authorList>
    </citation>
    <scope>NUCLEOTIDE SEQUENCE [LARGE SCALE GENOMIC DNA]</scope>
    <source>
        <strain evidence="5 6">ATCC 30569</strain>
    </source>
</reference>
<dbReference type="NCBIfam" id="TIGR00231">
    <property type="entry name" value="small_GTP"/>
    <property type="match status" value="1"/>
</dbReference>
<evidence type="ECO:0000313" key="6">
    <source>
        <dbReference type="Proteomes" id="UP000816034"/>
    </source>
</evidence>
<dbReference type="InterPro" id="IPR005225">
    <property type="entry name" value="Small_GTP-bd"/>
</dbReference>
<dbReference type="GO" id="GO:0003924">
    <property type="term" value="F:GTPase activity"/>
    <property type="evidence" value="ECO:0007669"/>
    <property type="project" value="InterPro"/>
</dbReference>
<dbReference type="Proteomes" id="UP000816034">
    <property type="component" value="Unassembled WGS sequence"/>
</dbReference>
<dbReference type="PRINTS" id="PR00449">
    <property type="entry name" value="RASTRNSFRMNG"/>
</dbReference>